<dbReference type="InterPro" id="IPR009100">
    <property type="entry name" value="AcylCoA_DH/oxidase_NM_dom_sf"/>
</dbReference>
<name>A0A938YNQ7_9ACTN</name>
<organism evidence="1 2">
    <name type="scientific">Nakamurella flavida</name>
    <dbReference type="NCBI Taxonomy" id="363630"/>
    <lineage>
        <taxon>Bacteria</taxon>
        <taxon>Bacillati</taxon>
        <taxon>Actinomycetota</taxon>
        <taxon>Actinomycetes</taxon>
        <taxon>Nakamurellales</taxon>
        <taxon>Nakamurellaceae</taxon>
        <taxon>Nakamurella</taxon>
    </lineage>
</organism>
<dbReference type="SUPFAM" id="SSF56645">
    <property type="entry name" value="Acyl-CoA dehydrogenase NM domain-like"/>
    <property type="match status" value="1"/>
</dbReference>
<protein>
    <submittedName>
        <fullName evidence="1">Acyl-CoA/acyl-ACP dehydrogenase</fullName>
    </submittedName>
</protein>
<accession>A0A938YNQ7</accession>
<dbReference type="Gene3D" id="1.10.540.10">
    <property type="entry name" value="Acyl-CoA dehydrogenase/oxidase, N-terminal domain"/>
    <property type="match status" value="1"/>
</dbReference>
<evidence type="ECO:0000313" key="2">
    <source>
        <dbReference type="Proteomes" id="UP000663801"/>
    </source>
</evidence>
<dbReference type="Proteomes" id="UP000663801">
    <property type="component" value="Unassembled WGS sequence"/>
</dbReference>
<gene>
    <name evidence="1" type="ORF">JL107_09030</name>
</gene>
<dbReference type="RefSeq" id="WP_205256695.1">
    <property type="nucleotide sequence ID" value="NZ_BAAAPV010000004.1"/>
</dbReference>
<evidence type="ECO:0000313" key="1">
    <source>
        <dbReference type="EMBL" id="MBM9476584.1"/>
    </source>
</evidence>
<reference evidence="1" key="1">
    <citation type="submission" date="2021-01" db="EMBL/GenBank/DDBJ databases">
        <title>KCTC 19127 draft genome.</title>
        <authorList>
            <person name="An D."/>
        </authorList>
    </citation>
    <scope>NUCLEOTIDE SEQUENCE</scope>
    <source>
        <strain evidence="1">KCTC 19127</strain>
    </source>
</reference>
<keyword evidence="2" id="KW-1185">Reference proteome</keyword>
<dbReference type="InterPro" id="IPR037069">
    <property type="entry name" value="AcylCoA_DH/ox_N_sf"/>
</dbReference>
<comment type="caution">
    <text evidence="1">The sequence shown here is derived from an EMBL/GenBank/DDBJ whole genome shotgun (WGS) entry which is preliminary data.</text>
</comment>
<dbReference type="GO" id="GO:0016627">
    <property type="term" value="F:oxidoreductase activity, acting on the CH-CH group of donors"/>
    <property type="evidence" value="ECO:0007669"/>
    <property type="project" value="InterPro"/>
</dbReference>
<proteinExistence type="predicted"/>
<dbReference type="InterPro" id="IPR046373">
    <property type="entry name" value="Acyl-CoA_Oxase/DH_mid-dom_sf"/>
</dbReference>
<sequence length="328" mass="33817">MTLAPSHAVDGGPAAARRIADDLFASAAEVDSAGRLTRARLDRLADAGLYGVSLQGDFADLGDVVAALAGGCLASTFIWLQHLGTAPAVAASTTPGMADRVPALRSGALRAGVALSGLRNGPMQVSVEPVEGGFRVDGTVGWLTGWGLIDVVQLAGRGPDGTAYFLLVDAVPDPAVEVRPLDLLAIQASSTVSVTFRGLFVPEDRLIRTEPVDTWAAADARGSALNGFLALGVAQRCARLLDDDWTAEIDQARDDLLAAADQPDLVPAARARSAALAWLAAGSLMAATGGRAALAGGHPQRLAREAALLLTFGTRPAIRAELTDRLHP</sequence>
<dbReference type="EMBL" id="JAERWL010000008">
    <property type="protein sequence ID" value="MBM9476584.1"/>
    <property type="molecule type" value="Genomic_DNA"/>
</dbReference>
<dbReference type="GO" id="GO:0050660">
    <property type="term" value="F:flavin adenine dinucleotide binding"/>
    <property type="evidence" value="ECO:0007669"/>
    <property type="project" value="InterPro"/>
</dbReference>
<dbReference type="Gene3D" id="2.40.110.10">
    <property type="entry name" value="Butyryl-CoA Dehydrogenase, subunit A, domain 2"/>
    <property type="match status" value="1"/>
</dbReference>
<dbReference type="AlphaFoldDB" id="A0A938YNQ7"/>